<dbReference type="RefSeq" id="WP_171091000.1">
    <property type="nucleotide sequence ID" value="NZ_CP053069.1"/>
</dbReference>
<evidence type="ECO:0000259" key="13">
    <source>
        <dbReference type="Pfam" id="PF00593"/>
    </source>
</evidence>
<dbReference type="KEGG" id="uru:DSM104443_01531"/>
<dbReference type="Pfam" id="PF00593">
    <property type="entry name" value="TonB_dep_Rec_b-barrel"/>
    <property type="match status" value="1"/>
</dbReference>
<dbReference type="Gene3D" id="2.170.130.10">
    <property type="entry name" value="TonB-dependent receptor, plug domain"/>
    <property type="match status" value="1"/>
</dbReference>
<dbReference type="InterPro" id="IPR000531">
    <property type="entry name" value="Beta-barrel_TonB"/>
</dbReference>
<evidence type="ECO:0000256" key="12">
    <source>
        <dbReference type="SAM" id="SignalP"/>
    </source>
</evidence>
<evidence type="ECO:0000313" key="16">
    <source>
        <dbReference type="Proteomes" id="UP000501534"/>
    </source>
</evidence>
<keyword evidence="4 10" id="KW-1134">Transmembrane beta strand</keyword>
<dbReference type="InterPro" id="IPR039426">
    <property type="entry name" value="TonB-dep_rcpt-like"/>
</dbReference>
<dbReference type="SUPFAM" id="SSF56935">
    <property type="entry name" value="Porins"/>
    <property type="match status" value="1"/>
</dbReference>
<evidence type="ECO:0000256" key="8">
    <source>
        <dbReference type="ARBA" id="ARBA00023170"/>
    </source>
</evidence>
<dbReference type="PANTHER" id="PTHR47234">
    <property type="match status" value="1"/>
</dbReference>
<evidence type="ECO:0000256" key="5">
    <source>
        <dbReference type="ARBA" id="ARBA00022692"/>
    </source>
</evidence>
<sequence>MKFRLLAHAVALTFVAGAAHAQDAQKVERLEITGSSIKRIQEEGSLPVQVITREDIQRRGITNAEQLLMQISANGTGADNLSSNVGIQLGTTDRNNNGNSSANLRGLGASNTLVLLNGRRLATHGAKGNAVDLNSIPMSAIERVEILKDGASAIYGTDAIAGVINFILRKDFTGVEITGYGDVTEQGGGDRYNASITAGWGNLDKDRWNVMGVLTWDRQEILNGVDRAFSNGYQPSRGLSPDTAGTPFATQTGLAGTAIGASFRTPAGGATQTFNRANLLSFQGNCGAVDGQSQYETGIWNAPGFRYACSYDYGGREVLIQPVDRTQVVARGTFKVSNELTAFAEFVASRTEATKMFEEYQITTTGDFLGMRYPVGGPFYQDLSAYIPLFNNQLPIAYRWRCMECGLRTIETTTDTYRFLAGVDGTLFNKWDYKFGVSTAGSEAESVLGNGYMFTAPLTAALASGLVNPWLMPGQTQTAAGNALLEAARANGTKLFAGESSLIQFDGAISGELWQLPAGPMYGAAGFDYRKETYKFDDGSRTTQPVYQAPFDPQFAKAERTVKAFYAEVAVPVLKGFEITGAIRHDDYSDFGGTTNPKVSFRWNPIEPLVFRGSYGEGFRAPSFFQLYTTTTVSPVPGNVADPVLCPLSPNDLSVCAIRPDSRQGGNPDLKPETSKQWSVGFVAAPTPWMNGSVDLWQVRRDDRIYELNAQQVLAQYNTFPEALVRGTNGRLDGPGGYIQAGFVNAADDITRGVDLSLRFQGKMFAGSWNASIDGTYIELYKSRVYINLDYDSLAGAWSNRDLYPRWKHFAQFTYTQGPWSGTLYQQYTSSYGDQNPPGIAAAGFPSVDSYLIYGVSGTYSGFKNWVLTAGVRNLFDEDPPFTAHNLDFAAGAGWDPRVADPRGRAYYARVTFKF</sequence>
<dbReference type="PROSITE" id="PS52016">
    <property type="entry name" value="TONB_DEPENDENT_REC_3"/>
    <property type="match status" value="1"/>
</dbReference>
<evidence type="ECO:0000256" key="6">
    <source>
        <dbReference type="ARBA" id="ARBA00023077"/>
    </source>
</evidence>
<evidence type="ECO:0000256" key="3">
    <source>
        <dbReference type="ARBA" id="ARBA00022448"/>
    </source>
</evidence>
<reference evidence="15 16" key="1">
    <citation type="submission" date="2020-04" db="EMBL/GenBank/DDBJ databases">
        <title>Usitatibacter rugosus gen. nov., sp. nov. and Usitatibacter palustris sp. nov., novel members of Usitatibacteraceae fam. nov. within the order Nitrosomonadales isolated from soil.</title>
        <authorList>
            <person name="Huber K.J."/>
            <person name="Neumann-Schaal M."/>
            <person name="Geppert A."/>
            <person name="Luckner M."/>
            <person name="Wanner G."/>
            <person name="Overmann J."/>
        </authorList>
    </citation>
    <scope>NUCLEOTIDE SEQUENCE [LARGE SCALE GENOMIC DNA]</scope>
    <source>
        <strain evidence="15 16">0125_3</strain>
    </source>
</reference>
<accession>A0A6M4GY84</accession>
<dbReference type="GO" id="GO:0009279">
    <property type="term" value="C:cell outer membrane"/>
    <property type="evidence" value="ECO:0007669"/>
    <property type="project" value="UniProtKB-SubCell"/>
</dbReference>
<evidence type="ECO:0000256" key="4">
    <source>
        <dbReference type="ARBA" id="ARBA00022452"/>
    </source>
</evidence>
<evidence type="ECO:0000256" key="10">
    <source>
        <dbReference type="PROSITE-ProRule" id="PRU01360"/>
    </source>
</evidence>
<comment type="subcellular location">
    <subcellularLocation>
        <location evidence="1 10">Cell outer membrane</location>
        <topology evidence="1 10">Multi-pass membrane protein</topology>
    </subcellularLocation>
</comment>
<keyword evidence="3 10" id="KW-0813">Transport</keyword>
<feature type="signal peptide" evidence="12">
    <location>
        <begin position="1"/>
        <end position="21"/>
    </location>
</feature>
<name>A0A6M4GY84_9PROT</name>
<dbReference type="InterPro" id="IPR036942">
    <property type="entry name" value="Beta-barrel_TonB_sf"/>
</dbReference>
<evidence type="ECO:0000313" key="15">
    <source>
        <dbReference type="EMBL" id="QJR10467.1"/>
    </source>
</evidence>
<gene>
    <name evidence="15" type="primary">btuB_6</name>
    <name evidence="15" type="ORF">DSM104443_01531</name>
</gene>
<dbReference type="Pfam" id="PF07715">
    <property type="entry name" value="Plug"/>
    <property type="match status" value="1"/>
</dbReference>
<dbReference type="InterPro" id="IPR037066">
    <property type="entry name" value="Plug_dom_sf"/>
</dbReference>
<keyword evidence="6 11" id="KW-0798">TonB box</keyword>
<keyword evidence="8" id="KW-0675">Receptor</keyword>
<evidence type="ECO:0000259" key="14">
    <source>
        <dbReference type="Pfam" id="PF07715"/>
    </source>
</evidence>
<feature type="domain" description="TonB-dependent receptor plug" evidence="14">
    <location>
        <begin position="45"/>
        <end position="163"/>
    </location>
</feature>
<proteinExistence type="inferred from homology"/>
<keyword evidence="16" id="KW-1185">Reference proteome</keyword>
<evidence type="ECO:0000256" key="9">
    <source>
        <dbReference type="ARBA" id="ARBA00023237"/>
    </source>
</evidence>
<feature type="domain" description="TonB-dependent receptor-like beta-barrel" evidence="13">
    <location>
        <begin position="412"/>
        <end position="875"/>
    </location>
</feature>
<evidence type="ECO:0000256" key="11">
    <source>
        <dbReference type="RuleBase" id="RU003357"/>
    </source>
</evidence>
<comment type="similarity">
    <text evidence="2 10 11">Belongs to the TonB-dependent receptor family.</text>
</comment>
<keyword evidence="7 10" id="KW-0472">Membrane</keyword>
<keyword evidence="9 10" id="KW-0998">Cell outer membrane</keyword>
<dbReference type="Proteomes" id="UP000501534">
    <property type="component" value="Chromosome"/>
</dbReference>
<dbReference type="EMBL" id="CP053069">
    <property type="protein sequence ID" value="QJR10467.1"/>
    <property type="molecule type" value="Genomic_DNA"/>
</dbReference>
<organism evidence="15 16">
    <name type="scientific">Usitatibacter rugosus</name>
    <dbReference type="NCBI Taxonomy" id="2732067"/>
    <lineage>
        <taxon>Bacteria</taxon>
        <taxon>Pseudomonadati</taxon>
        <taxon>Pseudomonadota</taxon>
        <taxon>Betaproteobacteria</taxon>
        <taxon>Nitrosomonadales</taxon>
        <taxon>Usitatibacteraceae</taxon>
        <taxon>Usitatibacter</taxon>
    </lineage>
</organism>
<evidence type="ECO:0000256" key="2">
    <source>
        <dbReference type="ARBA" id="ARBA00009810"/>
    </source>
</evidence>
<keyword evidence="12" id="KW-0732">Signal</keyword>
<keyword evidence="5 10" id="KW-0812">Transmembrane</keyword>
<evidence type="ECO:0000256" key="1">
    <source>
        <dbReference type="ARBA" id="ARBA00004571"/>
    </source>
</evidence>
<protein>
    <submittedName>
        <fullName evidence="15">Vitamin B12 transporter BtuB</fullName>
    </submittedName>
</protein>
<feature type="chain" id="PRO_5027110190" evidence="12">
    <location>
        <begin position="22"/>
        <end position="915"/>
    </location>
</feature>
<dbReference type="PANTHER" id="PTHR47234:SF2">
    <property type="entry name" value="TONB-DEPENDENT RECEPTOR"/>
    <property type="match status" value="1"/>
</dbReference>
<dbReference type="Gene3D" id="2.40.170.20">
    <property type="entry name" value="TonB-dependent receptor, beta-barrel domain"/>
    <property type="match status" value="1"/>
</dbReference>
<dbReference type="InterPro" id="IPR012910">
    <property type="entry name" value="Plug_dom"/>
</dbReference>
<evidence type="ECO:0000256" key="7">
    <source>
        <dbReference type="ARBA" id="ARBA00023136"/>
    </source>
</evidence>
<dbReference type="AlphaFoldDB" id="A0A6M4GY84"/>